<dbReference type="InterPro" id="IPR027417">
    <property type="entry name" value="P-loop_NTPase"/>
</dbReference>
<dbReference type="InterPro" id="IPR011527">
    <property type="entry name" value="ABC1_TM_dom"/>
</dbReference>
<dbReference type="CDD" id="cd18604">
    <property type="entry name" value="ABC_6TM_VMR1_D2_like"/>
    <property type="match status" value="1"/>
</dbReference>
<dbReference type="PROSITE" id="PS50929">
    <property type="entry name" value="ABC_TM1F"/>
    <property type="match status" value="2"/>
</dbReference>
<proteinExistence type="predicted"/>
<feature type="compositionally biased region" description="Low complexity" evidence="7">
    <location>
        <begin position="1295"/>
        <end position="1313"/>
    </location>
</feature>
<feature type="transmembrane region" description="Helical" evidence="8">
    <location>
        <begin position="155"/>
        <end position="177"/>
    </location>
</feature>
<dbReference type="Proteomes" id="UP000775547">
    <property type="component" value="Unassembled WGS sequence"/>
</dbReference>
<feature type="region of interest" description="Disordered" evidence="7">
    <location>
        <begin position="1291"/>
        <end position="1323"/>
    </location>
</feature>
<feature type="domain" description="ABC transporter" evidence="9">
    <location>
        <begin position="566"/>
        <end position="824"/>
    </location>
</feature>
<dbReference type="Pfam" id="PF00664">
    <property type="entry name" value="ABC_membrane"/>
    <property type="match status" value="2"/>
</dbReference>
<feature type="transmembrane region" description="Helical" evidence="8">
    <location>
        <begin position="125"/>
        <end position="143"/>
    </location>
</feature>
<sequence>MLCSDGGLFDFRDPCVRSSWSALLPAIFVFSLCLFSLPLPNRAQKLFDFLARPFRTYLTLEEAEAFNVDELDKGNGESDPENGPKAVASSVLLWRTVAFVLVGLTETLIWLAYGSFRIINAPSDIWGAVQIFLVAASWLYTVVRPIIRPVATAPFDLFVLYVTLFIGALLQVGGAVYDHEVFGDSWPTGIVLSALWGNLIVVGGLVALVLQMPLGLPSRRVRNEDVGLSVSPEDYTSLLGWITFSWIYPLVKRGRETTLNEKDIWLLSPTMQSRPVFIKFVNLHHLALLHRLWAANSLDLLVAFNYAGPFFLKRILDAIDLQNPTPESRARAYIYAFLAFVASMCKAQADLQHLWFGRRAATRIRSELMAAIYDKALKRKDFSGIIDKDKGKSVEKDDEDTSHKSSKERKKAEKEKKEKADEPKAGADVGKIVNLMAGDANRVSQTVSASYFIYGAPFEILIASTFLYHIRIQKGALAARDKRMGVLNELIGAVKFIKFFAWEEKWIEKAMDAREVEMQWMVKARVNTALFYLLWTCAPILVSVISFFAYVAQGNELTIPIAFTSIALFNMIRAPLNVIPSWIVQILQTGVALNRIAVYLEEDEVDAQVSSLKKEDGAASAPLHPENDEGLGLENASLKWNEVEAKVVDKGKGKGNDNAVASSWRKTHIAPWLRHQSIRDNILFGAPFEEERYNAVVEASALRPDLEVLEDGDATEIGARGVSLSGGQKARVALARAVYARTKYVLLDDPLSAVDSHTSRFLYERLLLGPLLANRTVILVTHHVELVLPGAHYLVRMLDGRIDTQGTIKDLQAQGVLEYIKQDAAVEAHKEEVIAADAPLEEVDAQATKDKGTNKPRKLVKDEHRETGGVKWSIYKRYLKASSYWIWAFLVALVGVSQILGLTEKIWIMKIWAEAYGDNENVPALYMFRSFVTREQEVPMNGYSSSHYHTNGFHGMFSKTGRFGINWPEAIQHPYFYIGIYAAIGLANALTSVSSTIAQYTGALRASRILFKKLLVTVVRATFRFHDTTPQGRMLNRFGKDVETIDSSLASSLQAVNSSLASFFASIVIVAFVFPWFLVPAALIGLAYRELAIGYLNTGRDLRRMESNSRSPIFSDFGELLEGIVTVRAFSSERRFLDNLHRKIDTTTQMWYTFWMTNRWLLVNFDGLGALAVLITMVFSIATLSGGAGLAVYWACRFWTALELDLNSVERIVEYLDLPQEPPAVIESNRVPAYWPSSSDNDSLVVVENLVVKYAPDLPAVLQNVSFTLKAGERVGLLGRTDVLQRVGMISNTPSSSHHASGSSSPVASRAASIHGADKDETADSISTAATDLDTKTTVSLETQVSAGGTNFSQGQRQLIAMARALLRRSSIIVLDEATSSIDFASDAKIQATIREEFNSSLLLTVAHRLRTVIDYDRLIVLDKGQIAECDTPWKLIQKDDGIFRNMCLKSGSFGELESAARRKAERDTQL</sequence>
<comment type="caution">
    <text evidence="11">The sequence shown here is derived from an EMBL/GenBank/DDBJ whole genome shotgun (WGS) entry which is preliminary data.</text>
</comment>
<evidence type="ECO:0000313" key="12">
    <source>
        <dbReference type="Proteomes" id="UP000775547"/>
    </source>
</evidence>
<evidence type="ECO:0000256" key="8">
    <source>
        <dbReference type="SAM" id="Phobius"/>
    </source>
</evidence>
<dbReference type="Gene3D" id="1.20.1560.10">
    <property type="entry name" value="ABC transporter type 1, transmembrane domain"/>
    <property type="match status" value="2"/>
</dbReference>
<evidence type="ECO:0000256" key="6">
    <source>
        <dbReference type="ARBA" id="ARBA00023136"/>
    </source>
</evidence>
<evidence type="ECO:0000256" key="5">
    <source>
        <dbReference type="ARBA" id="ARBA00022989"/>
    </source>
</evidence>
<keyword evidence="3" id="KW-0547">Nucleotide-binding</keyword>
<dbReference type="EMBL" id="JABCKV010000161">
    <property type="protein sequence ID" value="KAG5642744.1"/>
    <property type="molecule type" value="Genomic_DNA"/>
</dbReference>
<feature type="transmembrane region" description="Helical" evidence="8">
    <location>
        <begin position="92"/>
        <end position="113"/>
    </location>
</feature>
<dbReference type="InterPro" id="IPR036640">
    <property type="entry name" value="ABC1_TM_sf"/>
</dbReference>
<dbReference type="SUPFAM" id="SSF52540">
    <property type="entry name" value="P-loop containing nucleoside triphosphate hydrolases"/>
    <property type="match status" value="2"/>
</dbReference>
<feature type="domain" description="ABC transporter" evidence="9">
    <location>
        <begin position="1245"/>
        <end position="1449"/>
    </location>
</feature>
<evidence type="ECO:0000259" key="9">
    <source>
        <dbReference type="PROSITE" id="PS50893"/>
    </source>
</evidence>
<keyword evidence="12" id="KW-1185">Reference proteome</keyword>
<dbReference type="GO" id="GO:0005524">
    <property type="term" value="F:ATP binding"/>
    <property type="evidence" value="ECO:0007669"/>
    <property type="project" value="UniProtKB-KW"/>
</dbReference>
<evidence type="ECO:0000256" key="1">
    <source>
        <dbReference type="ARBA" id="ARBA00022448"/>
    </source>
</evidence>
<dbReference type="Pfam" id="PF00005">
    <property type="entry name" value="ABC_tran"/>
    <property type="match status" value="2"/>
</dbReference>
<name>A0A9P7G2K9_9AGAR</name>
<feature type="transmembrane region" description="Helical" evidence="8">
    <location>
        <begin position="884"/>
        <end position="902"/>
    </location>
</feature>
<dbReference type="PROSITE" id="PS50893">
    <property type="entry name" value="ABC_TRANSPORTER_2"/>
    <property type="match status" value="2"/>
</dbReference>
<dbReference type="SUPFAM" id="SSF90123">
    <property type="entry name" value="ABC transporter transmembrane region"/>
    <property type="match status" value="2"/>
</dbReference>
<feature type="region of interest" description="Disordered" evidence="7">
    <location>
        <begin position="392"/>
        <end position="425"/>
    </location>
</feature>
<dbReference type="InterPro" id="IPR017871">
    <property type="entry name" value="ABC_transporter-like_CS"/>
</dbReference>
<evidence type="ECO:0000313" key="11">
    <source>
        <dbReference type="EMBL" id="KAG5642744.1"/>
    </source>
</evidence>
<organism evidence="11 12">
    <name type="scientific">Asterophora parasitica</name>
    <dbReference type="NCBI Taxonomy" id="117018"/>
    <lineage>
        <taxon>Eukaryota</taxon>
        <taxon>Fungi</taxon>
        <taxon>Dikarya</taxon>
        <taxon>Basidiomycota</taxon>
        <taxon>Agaricomycotina</taxon>
        <taxon>Agaricomycetes</taxon>
        <taxon>Agaricomycetidae</taxon>
        <taxon>Agaricales</taxon>
        <taxon>Tricholomatineae</taxon>
        <taxon>Lyophyllaceae</taxon>
        <taxon>Asterophora</taxon>
    </lineage>
</organism>
<dbReference type="GO" id="GO:0140359">
    <property type="term" value="F:ABC-type transporter activity"/>
    <property type="evidence" value="ECO:0007669"/>
    <property type="project" value="InterPro"/>
</dbReference>
<keyword evidence="6 8" id="KW-0472">Membrane</keyword>
<evidence type="ECO:0000259" key="10">
    <source>
        <dbReference type="PROSITE" id="PS50929"/>
    </source>
</evidence>
<dbReference type="CDD" id="cd18596">
    <property type="entry name" value="ABC_6TM_VMR1_D1_like"/>
    <property type="match status" value="1"/>
</dbReference>
<feature type="transmembrane region" description="Helical" evidence="8">
    <location>
        <begin position="20"/>
        <end position="39"/>
    </location>
</feature>
<feature type="transmembrane region" description="Helical" evidence="8">
    <location>
        <begin position="189"/>
        <end position="210"/>
    </location>
</feature>
<gene>
    <name evidence="11" type="ORF">DXG03_002258</name>
</gene>
<keyword evidence="5 8" id="KW-1133">Transmembrane helix</keyword>
<dbReference type="OrthoDB" id="6500128at2759"/>
<feature type="transmembrane region" description="Helical" evidence="8">
    <location>
        <begin position="975"/>
        <end position="998"/>
    </location>
</feature>
<reference evidence="11" key="2">
    <citation type="submission" date="2021-10" db="EMBL/GenBank/DDBJ databases">
        <title>Phylogenomics reveals ancestral predisposition of the termite-cultivated fungus Termitomyces towards a domesticated lifestyle.</title>
        <authorList>
            <person name="Auxier B."/>
            <person name="Grum-Grzhimaylo A."/>
            <person name="Cardenas M.E."/>
            <person name="Lodge J.D."/>
            <person name="Laessoe T."/>
            <person name="Pedersen O."/>
            <person name="Smith M.E."/>
            <person name="Kuyper T.W."/>
            <person name="Franco-Molano E.A."/>
            <person name="Baroni T.J."/>
            <person name="Aanen D.K."/>
        </authorList>
    </citation>
    <scope>NUCLEOTIDE SEQUENCE</scope>
    <source>
        <strain evidence="11">AP01</strain>
        <tissue evidence="11">Mycelium</tissue>
    </source>
</reference>
<dbReference type="GO" id="GO:0016020">
    <property type="term" value="C:membrane"/>
    <property type="evidence" value="ECO:0007669"/>
    <property type="project" value="InterPro"/>
</dbReference>
<dbReference type="InterPro" id="IPR050173">
    <property type="entry name" value="ABC_transporter_C-like"/>
</dbReference>
<dbReference type="PANTHER" id="PTHR24223:SF415">
    <property type="entry name" value="FI20190P1"/>
    <property type="match status" value="1"/>
</dbReference>
<evidence type="ECO:0008006" key="13">
    <source>
        <dbReference type="Google" id="ProtNLM"/>
    </source>
</evidence>
<protein>
    <recommendedName>
        <fullName evidence="13">Multidrug resistance-associated ABC transporter</fullName>
    </recommendedName>
</protein>
<keyword evidence="1" id="KW-0813">Transport</keyword>
<evidence type="ECO:0000256" key="3">
    <source>
        <dbReference type="ARBA" id="ARBA00022741"/>
    </source>
</evidence>
<keyword evidence="2 8" id="KW-0812">Transmembrane</keyword>
<feature type="domain" description="ABC transmembrane type-1" evidence="10">
    <location>
        <begin position="300"/>
        <end position="588"/>
    </location>
</feature>
<dbReference type="PROSITE" id="PS00211">
    <property type="entry name" value="ABC_TRANSPORTER_1"/>
    <property type="match status" value="2"/>
</dbReference>
<dbReference type="GO" id="GO:0016887">
    <property type="term" value="F:ATP hydrolysis activity"/>
    <property type="evidence" value="ECO:0007669"/>
    <property type="project" value="InterPro"/>
</dbReference>
<accession>A0A9P7G2K9</accession>
<dbReference type="PANTHER" id="PTHR24223">
    <property type="entry name" value="ATP-BINDING CASSETTE SUB-FAMILY C"/>
    <property type="match status" value="1"/>
</dbReference>
<feature type="transmembrane region" description="Helical" evidence="8">
    <location>
        <begin position="1063"/>
        <end position="1088"/>
    </location>
</feature>
<evidence type="ECO:0000256" key="2">
    <source>
        <dbReference type="ARBA" id="ARBA00022692"/>
    </source>
</evidence>
<dbReference type="InterPro" id="IPR003439">
    <property type="entry name" value="ABC_transporter-like_ATP-bd"/>
</dbReference>
<evidence type="ECO:0000256" key="7">
    <source>
        <dbReference type="SAM" id="MobiDB-lite"/>
    </source>
</evidence>
<feature type="transmembrane region" description="Helical" evidence="8">
    <location>
        <begin position="1168"/>
        <end position="1196"/>
    </location>
</feature>
<dbReference type="Gene3D" id="3.40.50.300">
    <property type="entry name" value="P-loop containing nucleotide triphosphate hydrolases"/>
    <property type="match status" value="3"/>
</dbReference>
<feature type="transmembrane region" description="Helical" evidence="8">
    <location>
        <begin position="529"/>
        <end position="551"/>
    </location>
</feature>
<evidence type="ECO:0000256" key="4">
    <source>
        <dbReference type="ARBA" id="ARBA00022840"/>
    </source>
</evidence>
<reference evidence="11" key="1">
    <citation type="submission" date="2020-07" db="EMBL/GenBank/DDBJ databases">
        <authorList>
            <person name="Nieuwenhuis M."/>
            <person name="Van De Peppel L.J.J."/>
        </authorList>
    </citation>
    <scope>NUCLEOTIDE SEQUENCE</scope>
    <source>
        <strain evidence="11">AP01</strain>
        <tissue evidence="11">Mycelium</tissue>
    </source>
</reference>
<keyword evidence="4" id="KW-0067">ATP-binding</keyword>
<feature type="domain" description="ABC transmembrane type-1" evidence="10">
    <location>
        <begin position="965"/>
        <end position="1187"/>
    </location>
</feature>